<keyword evidence="3" id="KW-1185">Reference proteome</keyword>
<comment type="caution">
    <text evidence="2">The sequence shown here is derived from an EMBL/GenBank/DDBJ whole genome shotgun (WGS) entry which is preliminary data.</text>
</comment>
<sequence length="392" mass="44307">MLNTTAKQAANAETSTARWKHRDEKNKNDKNTHEDKRNDKKPTGGKGKHGRGDMPAIIEPLGLEVGLKHGQFRVTEQRVQKLHVIAKEITEAQLGCEGEDLACGVVGSGVVVETTSDEQVERSQHLETTDESEEISTQLPRYYATWKDPRCEGVDLLTYDWQGENNWVNPPWALLDEVAHKLREEGAAATVVVPYWPSQSWFTELEALVTEVVIMPRHRDLFTLSGLGGSELLGPSKWDAVMFFIQSSPLEVFWVGDDKFYPGVVKSFNKDSAAHVVYDDGDEETLNLSEEKFNILHSAGVYEQNTERGGDYEENKRGGATQNFFVRLLYGQWRDELGQSDFTNLAILMQRRWLLDSTLSNYGLKAEKFVKFCAEAAVHEENIVTQRTWLPA</sequence>
<feature type="compositionally biased region" description="Basic and acidic residues" evidence="1">
    <location>
        <begin position="21"/>
        <end position="42"/>
    </location>
</feature>
<dbReference type="CDD" id="cd20404">
    <property type="entry name" value="Tudor_Agenet_AtEML-like"/>
    <property type="match status" value="1"/>
</dbReference>
<feature type="compositionally biased region" description="Polar residues" evidence="1">
    <location>
        <begin position="1"/>
        <end position="17"/>
    </location>
</feature>
<evidence type="ECO:0000313" key="3">
    <source>
        <dbReference type="Proteomes" id="UP001190700"/>
    </source>
</evidence>
<dbReference type="AlphaFoldDB" id="A0AAE0BNG1"/>
<evidence type="ECO:0000313" key="2">
    <source>
        <dbReference type="EMBL" id="KAK3238924.1"/>
    </source>
</evidence>
<feature type="region of interest" description="Disordered" evidence="1">
    <location>
        <begin position="1"/>
        <end position="55"/>
    </location>
</feature>
<proteinExistence type="predicted"/>
<reference evidence="2 3" key="1">
    <citation type="journal article" date="2015" name="Genome Biol. Evol.">
        <title>Comparative Genomics of a Bacterivorous Green Alga Reveals Evolutionary Causalities and Consequences of Phago-Mixotrophic Mode of Nutrition.</title>
        <authorList>
            <person name="Burns J.A."/>
            <person name="Paasch A."/>
            <person name="Narechania A."/>
            <person name="Kim E."/>
        </authorList>
    </citation>
    <scope>NUCLEOTIDE SEQUENCE [LARGE SCALE GENOMIC DNA]</scope>
    <source>
        <strain evidence="2 3">PLY_AMNH</strain>
    </source>
</reference>
<organism evidence="2 3">
    <name type="scientific">Cymbomonas tetramitiformis</name>
    <dbReference type="NCBI Taxonomy" id="36881"/>
    <lineage>
        <taxon>Eukaryota</taxon>
        <taxon>Viridiplantae</taxon>
        <taxon>Chlorophyta</taxon>
        <taxon>Pyramimonadophyceae</taxon>
        <taxon>Pyramimonadales</taxon>
        <taxon>Pyramimonadaceae</taxon>
        <taxon>Cymbomonas</taxon>
    </lineage>
</organism>
<evidence type="ECO:0000256" key="1">
    <source>
        <dbReference type="SAM" id="MobiDB-lite"/>
    </source>
</evidence>
<dbReference type="EMBL" id="LGRX02034073">
    <property type="protein sequence ID" value="KAK3238924.1"/>
    <property type="molecule type" value="Genomic_DNA"/>
</dbReference>
<protein>
    <submittedName>
        <fullName evidence="2">Uncharacterized protein</fullName>
    </submittedName>
</protein>
<gene>
    <name evidence="2" type="ORF">CYMTET_51114</name>
</gene>
<name>A0AAE0BNG1_9CHLO</name>
<dbReference type="Gene3D" id="2.30.30.140">
    <property type="match status" value="1"/>
</dbReference>
<dbReference type="Proteomes" id="UP001190700">
    <property type="component" value="Unassembled WGS sequence"/>
</dbReference>
<accession>A0AAE0BNG1</accession>